<sequence length="848" mass="94463">MMKRSSRTPGKRPVPLWIRLALLAAVIILLVWSIILTRDKLLRNAKEMGIYLAESYAMEEENRINVYSLLLGIGSSYLDDNISQGLPTSDSRRLLEQYSDKLTAILGNPIIDPYAVIQGEIIAANPWEGDDSYDYSQTQWYQEALAAEGGIIYTDSYRDAITGENIITLAQKLTGDGNVLAFDIALDDFHTHKNSASMPANSSYYLFDRDNKLMYSASVIDTSSPEAQSYLENLVTQIRGGELQDYDSSVTDLNGRQRGVYYHEMSNGWLAVITIPLSNILQDGWDSTLLFLAAICAALAAAAAFIVIRGYFGARHVQHISDTLRLLGDSYYAIYRINYRTELYETIKSSPDVEPLLGASGTYRHLLDVLETIVEDGISEKIETSFDPENIRTLIRDGVYDFGGDFKRLFPDGYKWVRIQIIYSKAMHLDEVIMCFREIDADKRQELQQYVLLENALATAKKTVQQKAMFFSNASHDMRTPLNAIIGLSGLALKNPDDREQLKDYLMKIEQSGKQLLNLVNDVLDMSRLEHEKGNSLDYAPMNLVKCVEDCVSMFRAQVQEEKKLLQTDFSLDHPDIFCDWVRLTQVLNNLISNAVKYSGEGARITVSVKEMNFRQGHGKYQIVVADTGIGMSPEFLEHIFEPFSRETLFTARKITGTGLGMPIVQALVQQMSGEILVQSTPGEGSVFTVTLPLRIAESPQGDAPEPSPDQSTDTLAGKTLLLAEDNEINMEIATEYLTMMGASVLQAWNGMEAVEIYQARPEGSIDAILLDMQMPVMDGCSAAKAIRALDKADAKTIPIIAVTANVFAEDIAKTTEAGMNAHIPKPIDYAQLAKILEQYSRGRQAPG</sequence>
<gene>
    <name evidence="20" type="ORF">IAB44_15680</name>
</gene>
<dbReference type="GO" id="GO:0009927">
    <property type="term" value="F:histidine phosphotransfer kinase activity"/>
    <property type="evidence" value="ECO:0007669"/>
    <property type="project" value="TreeGrafter"/>
</dbReference>
<dbReference type="InterPro" id="IPR004358">
    <property type="entry name" value="Sig_transdc_His_kin-like_C"/>
</dbReference>
<keyword evidence="14 17" id="KW-0472">Membrane</keyword>
<dbReference type="CDD" id="cd00082">
    <property type="entry name" value="HisKA"/>
    <property type="match status" value="1"/>
</dbReference>
<keyword evidence="10" id="KW-0418">Kinase</keyword>
<keyword evidence="13" id="KW-0902">Two-component regulatory system</keyword>
<organism evidence="20 21">
    <name type="scientific">Candidatus Limivivens intestinipullorum</name>
    <dbReference type="NCBI Taxonomy" id="2840858"/>
    <lineage>
        <taxon>Bacteria</taxon>
        <taxon>Bacillati</taxon>
        <taxon>Bacillota</taxon>
        <taxon>Clostridia</taxon>
        <taxon>Lachnospirales</taxon>
        <taxon>Lachnospiraceae</taxon>
        <taxon>Lachnospiraceae incertae sedis</taxon>
        <taxon>Candidatus Limivivens</taxon>
    </lineage>
</organism>
<dbReference type="InterPro" id="IPR029151">
    <property type="entry name" value="Sensor-like_sf"/>
</dbReference>
<feature type="transmembrane region" description="Helical" evidence="17">
    <location>
        <begin position="289"/>
        <end position="312"/>
    </location>
</feature>
<feature type="domain" description="Response regulatory" evidence="19">
    <location>
        <begin position="720"/>
        <end position="841"/>
    </location>
</feature>
<dbReference type="GO" id="GO:0000155">
    <property type="term" value="F:phosphorelay sensor kinase activity"/>
    <property type="evidence" value="ECO:0007669"/>
    <property type="project" value="InterPro"/>
</dbReference>
<dbReference type="InterPro" id="IPR036097">
    <property type="entry name" value="HisK_dim/P_sf"/>
</dbReference>
<comment type="caution">
    <text evidence="20">The sequence shown here is derived from an EMBL/GenBank/DDBJ whole genome shotgun (WGS) entry which is preliminary data.</text>
</comment>
<name>A0A9D1EWC0_9FIRM</name>
<dbReference type="CDD" id="cd18773">
    <property type="entry name" value="PDC1_HK_sensor"/>
    <property type="match status" value="1"/>
</dbReference>
<dbReference type="PROSITE" id="PS50110">
    <property type="entry name" value="RESPONSE_REGULATORY"/>
    <property type="match status" value="1"/>
</dbReference>
<dbReference type="GO" id="GO:0005524">
    <property type="term" value="F:ATP binding"/>
    <property type="evidence" value="ECO:0007669"/>
    <property type="project" value="UniProtKB-KW"/>
</dbReference>
<dbReference type="InterPro" id="IPR003661">
    <property type="entry name" value="HisK_dim/P_dom"/>
</dbReference>
<dbReference type="SUPFAM" id="SSF52172">
    <property type="entry name" value="CheY-like"/>
    <property type="match status" value="1"/>
</dbReference>
<dbReference type="PROSITE" id="PS50109">
    <property type="entry name" value="HIS_KIN"/>
    <property type="match status" value="1"/>
</dbReference>
<dbReference type="Pfam" id="PF02743">
    <property type="entry name" value="dCache_1"/>
    <property type="match status" value="1"/>
</dbReference>
<dbReference type="Pfam" id="PF02518">
    <property type="entry name" value="HATPase_c"/>
    <property type="match status" value="1"/>
</dbReference>
<keyword evidence="11" id="KW-0067">ATP-binding</keyword>
<dbReference type="Pfam" id="PF00072">
    <property type="entry name" value="Response_reg"/>
    <property type="match status" value="1"/>
</dbReference>
<keyword evidence="12 17" id="KW-1133">Transmembrane helix</keyword>
<evidence type="ECO:0000259" key="19">
    <source>
        <dbReference type="PROSITE" id="PS50110"/>
    </source>
</evidence>
<evidence type="ECO:0000256" key="9">
    <source>
        <dbReference type="ARBA" id="ARBA00022741"/>
    </source>
</evidence>
<evidence type="ECO:0000256" key="4">
    <source>
        <dbReference type="ARBA" id="ARBA00018672"/>
    </source>
</evidence>
<dbReference type="InterPro" id="IPR011006">
    <property type="entry name" value="CheY-like_superfamily"/>
</dbReference>
<evidence type="ECO:0000256" key="10">
    <source>
        <dbReference type="ARBA" id="ARBA00022777"/>
    </source>
</evidence>
<dbReference type="InterPro" id="IPR036890">
    <property type="entry name" value="HATPase_C_sf"/>
</dbReference>
<keyword evidence="9" id="KW-0547">Nucleotide-binding</keyword>
<evidence type="ECO:0000259" key="18">
    <source>
        <dbReference type="PROSITE" id="PS50109"/>
    </source>
</evidence>
<dbReference type="AlphaFoldDB" id="A0A9D1EWC0"/>
<keyword evidence="6 16" id="KW-0597">Phosphoprotein</keyword>
<evidence type="ECO:0000256" key="3">
    <source>
        <dbReference type="ARBA" id="ARBA00012438"/>
    </source>
</evidence>
<dbReference type="PANTHER" id="PTHR43047:SF72">
    <property type="entry name" value="OSMOSENSING HISTIDINE PROTEIN KINASE SLN1"/>
    <property type="match status" value="1"/>
</dbReference>
<dbReference type="EMBL" id="DVIQ01000109">
    <property type="protein sequence ID" value="HIS32966.1"/>
    <property type="molecule type" value="Genomic_DNA"/>
</dbReference>
<dbReference type="GO" id="GO:0005886">
    <property type="term" value="C:plasma membrane"/>
    <property type="evidence" value="ECO:0007669"/>
    <property type="project" value="UniProtKB-SubCell"/>
</dbReference>
<evidence type="ECO:0000313" key="21">
    <source>
        <dbReference type="Proteomes" id="UP000823935"/>
    </source>
</evidence>
<dbReference type="Gene3D" id="3.40.50.2300">
    <property type="match status" value="1"/>
</dbReference>
<proteinExistence type="predicted"/>
<reference evidence="20" key="1">
    <citation type="submission" date="2020-10" db="EMBL/GenBank/DDBJ databases">
        <authorList>
            <person name="Gilroy R."/>
        </authorList>
    </citation>
    <scope>NUCLEOTIDE SEQUENCE</scope>
    <source>
        <strain evidence="20">CHK190-19873</strain>
    </source>
</reference>
<dbReference type="SMART" id="SM00448">
    <property type="entry name" value="REC"/>
    <property type="match status" value="1"/>
</dbReference>
<dbReference type="EC" id="2.7.13.3" evidence="3"/>
<evidence type="ECO:0000256" key="13">
    <source>
        <dbReference type="ARBA" id="ARBA00023012"/>
    </source>
</evidence>
<dbReference type="InterPro" id="IPR003594">
    <property type="entry name" value="HATPase_dom"/>
</dbReference>
<dbReference type="Gene3D" id="3.30.565.10">
    <property type="entry name" value="Histidine kinase-like ATPase, C-terminal domain"/>
    <property type="match status" value="1"/>
</dbReference>
<comment type="subcellular location">
    <subcellularLocation>
        <location evidence="2">Cell membrane</location>
        <topology evidence="2">Multi-pass membrane protein</topology>
    </subcellularLocation>
</comment>
<dbReference type="InterPro" id="IPR005467">
    <property type="entry name" value="His_kinase_dom"/>
</dbReference>
<evidence type="ECO:0000256" key="5">
    <source>
        <dbReference type="ARBA" id="ARBA00022475"/>
    </source>
</evidence>
<dbReference type="Gene3D" id="1.10.287.130">
    <property type="match status" value="1"/>
</dbReference>
<evidence type="ECO:0000256" key="7">
    <source>
        <dbReference type="ARBA" id="ARBA00022679"/>
    </source>
</evidence>
<dbReference type="SMART" id="SM00387">
    <property type="entry name" value="HATPase_c"/>
    <property type="match status" value="1"/>
</dbReference>
<evidence type="ECO:0000256" key="15">
    <source>
        <dbReference type="ARBA" id="ARBA00024867"/>
    </source>
</evidence>
<evidence type="ECO:0000256" key="2">
    <source>
        <dbReference type="ARBA" id="ARBA00004651"/>
    </source>
</evidence>
<dbReference type="InterPro" id="IPR033479">
    <property type="entry name" value="dCache_1"/>
</dbReference>
<evidence type="ECO:0000256" key="12">
    <source>
        <dbReference type="ARBA" id="ARBA00022989"/>
    </source>
</evidence>
<dbReference type="SUPFAM" id="SSF55874">
    <property type="entry name" value="ATPase domain of HSP90 chaperone/DNA topoisomerase II/histidine kinase"/>
    <property type="match status" value="1"/>
</dbReference>
<feature type="modified residue" description="4-aspartylphosphate" evidence="16">
    <location>
        <position position="772"/>
    </location>
</feature>
<evidence type="ECO:0000256" key="8">
    <source>
        <dbReference type="ARBA" id="ARBA00022692"/>
    </source>
</evidence>
<comment type="catalytic activity">
    <reaction evidence="1">
        <text>ATP + protein L-histidine = ADP + protein N-phospho-L-histidine.</text>
        <dbReference type="EC" id="2.7.13.3"/>
    </reaction>
</comment>
<dbReference type="SMART" id="SM00388">
    <property type="entry name" value="HisKA"/>
    <property type="match status" value="1"/>
</dbReference>
<dbReference type="Proteomes" id="UP000823935">
    <property type="component" value="Unassembled WGS sequence"/>
</dbReference>
<dbReference type="Gene3D" id="3.30.450.20">
    <property type="entry name" value="PAS domain"/>
    <property type="match status" value="1"/>
</dbReference>
<dbReference type="PRINTS" id="PR00344">
    <property type="entry name" value="BCTRLSENSOR"/>
</dbReference>
<feature type="transmembrane region" description="Helical" evidence="17">
    <location>
        <begin position="16"/>
        <end position="36"/>
    </location>
</feature>
<dbReference type="InterPro" id="IPR001789">
    <property type="entry name" value="Sig_transdc_resp-reg_receiver"/>
</dbReference>
<keyword evidence="8 17" id="KW-0812">Transmembrane</keyword>
<reference evidence="20" key="2">
    <citation type="journal article" date="2021" name="PeerJ">
        <title>Extensive microbial diversity within the chicken gut microbiome revealed by metagenomics and culture.</title>
        <authorList>
            <person name="Gilroy R."/>
            <person name="Ravi A."/>
            <person name="Getino M."/>
            <person name="Pursley I."/>
            <person name="Horton D.L."/>
            <person name="Alikhan N.F."/>
            <person name="Baker D."/>
            <person name="Gharbi K."/>
            <person name="Hall N."/>
            <person name="Watson M."/>
            <person name="Adriaenssens E.M."/>
            <person name="Foster-Nyarko E."/>
            <person name="Jarju S."/>
            <person name="Secka A."/>
            <person name="Antonio M."/>
            <person name="Oren A."/>
            <person name="Chaudhuri R.R."/>
            <person name="La Ragione R."/>
            <person name="Hildebrand F."/>
            <person name="Pallen M.J."/>
        </authorList>
    </citation>
    <scope>NUCLEOTIDE SEQUENCE</scope>
    <source>
        <strain evidence="20">CHK190-19873</strain>
    </source>
</reference>
<evidence type="ECO:0000313" key="20">
    <source>
        <dbReference type="EMBL" id="HIS32966.1"/>
    </source>
</evidence>
<keyword evidence="5" id="KW-1003">Cell membrane</keyword>
<dbReference type="CDD" id="cd16922">
    <property type="entry name" value="HATPase_EvgS-ArcB-TorS-like"/>
    <property type="match status" value="1"/>
</dbReference>
<dbReference type="SUPFAM" id="SSF103190">
    <property type="entry name" value="Sensory domain-like"/>
    <property type="match status" value="1"/>
</dbReference>
<dbReference type="CDD" id="cd17546">
    <property type="entry name" value="REC_hyHK_CKI1_RcsC-like"/>
    <property type="match status" value="1"/>
</dbReference>
<dbReference type="Pfam" id="PF00512">
    <property type="entry name" value="HisKA"/>
    <property type="match status" value="1"/>
</dbReference>
<accession>A0A9D1EWC0</accession>
<evidence type="ECO:0000256" key="11">
    <source>
        <dbReference type="ARBA" id="ARBA00022840"/>
    </source>
</evidence>
<evidence type="ECO:0000256" key="6">
    <source>
        <dbReference type="ARBA" id="ARBA00022553"/>
    </source>
</evidence>
<evidence type="ECO:0000256" key="16">
    <source>
        <dbReference type="PROSITE-ProRule" id="PRU00169"/>
    </source>
</evidence>
<comment type="function">
    <text evidence="15">May play the central regulatory role in sporulation. It may be an element of the effector pathway responsible for the activation of sporulation genes in response to nutritional stress. Spo0A may act in concert with spo0H (a sigma factor) to control the expression of some genes that are critical to the sporulation process.</text>
</comment>
<evidence type="ECO:0000256" key="1">
    <source>
        <dbReference type="ARBA" id="ARBA00000085"/>
    </source>
</evidence>
<dbReference type="SUPFAM" id="SSF47384">
    <property type="entry name" value="Homodimeric domain of signal transducing histidine kinase"/>
    <property type="match status" value="1"/>
</dbReference>
<evidence type="ECO:0000256" key="14">
    <source>
        <dbReference type="ARBA" id="ARBA00023136"/>
    </source>
</evidence>
<feature type="domain" description="Histidine kinase" evidence="18">
    <location>
        <begin position="473"/>
        <end position="696"/>
    </location>
</feature>
<dbReference type="PANTHER" id="PTHR43047">
    <property type="entry name" value="TWO-COMPONENT HISTIDINE PROTEIN KINASE"/>
    <property type="match status" value="1"/>
</dbReference>
<protein>
    <recommendedName>
        <fullName evidence="4">Stage 0 sporulation protein A homolog</fullName>
        <ecNumber evidence="3">2.7.13.3</ecNumber>
    </recommendedName>
</protein>
<evidence type="ECO:0000256" key="17">
    <source>
        <dbReference type="SAM" id="Phobius"/>
    </source>
</evidence>
<dbReference type="FunFam" id="3.30.565.10:FF:000023">
    <property type="entry name" value="PAS domain-containing sensor histidine kinase"/>
    <property type="match status" value="1"/>
</dbReference>
<keyword evidence="7" id="KW-0808">Transferase</keyword>